<evidence type="ECO:0000256" key="1">
    <source>
        <dbReference type="SAM" id="MobiDB-lite"/>
    </source>
</evidence>
<feature type="region of interest" description="Disordered" evidence="1">
    <location>
        <begin position="222"/>
        <end position="277"/>
    </location>
</feature>
<feature type="compositionally biased region" description="Basic residues" evidence="1">
    <location>
        <begin position="10"/>
        <end position="23"/>
    </location>
</feature>
<organism evidence="2">
    <name type="scientific">Oryza meridionalis</name>
    <dbReference type="NCBI Taxonomy" id="40149"/>
    <lineage>
        <taxon>Eukaryota</taxon>
        <taxon>Viridiplantae</taxon>
        <taxon>Streptophyta</taxon>
        <taxon>Embryophyta</taxon>
        <taxon>Tracheophyta</taxon>
        <taxon>Spermatophyta</taxon>
        <taxon>Magnoliopsida</taxon>
        <taxon>Liliopsida</taxon>
        <taxon>Poales</taxon>
        <taxon>Poaceae</taxon>
        <taxon>BOP clade</taxon>
        <taxon>Oryzoideae</taxon>
        <taxon>Oryzeae</taxon>
        <taxon>Oryzinae</taxon>
        <taxon>Oryza</taxon>
    </lineage>
</organism>
<evidence type="ECO:0000313" key="3">
    <source>
        <dbReference type="Proteomes" id="UP000008021"/>
    </source>
</evidence>
<dbReference type="Gramene" id="OMERI01G24650.6">
    <property type="protein sequence ID" value="OMERI01G24650.6"/>
    <property type="gene ID" value="OMERI01G24650"/>
</dbReference>
<feature type="compositionally biased region" description="Low complexity" evidence="1">
    <location>
        <begin position="58"/>
        <end position="73"/>
    </location>
</feature>
<feature type="region of interest" description="Disordered" evidence="1">
    <location>
        <begin position="1"/>
        <end position="42"/>
    </location>
</feature>
<feature type="region of interest" description="Disordered" evidence="1">
    <location>
        <begin position="163"/>
        <end position="193"/>
    </location>
</feature>
<feature type="compositionally biased region" description="Polar residues" evidence="1">
    <location>
        <begin position="230"/>
        <end position="242"/>
    </location>
</feature>
<evidence type="ECO:0000313" key="2">
    <source>
        <dbReference type="EnsemblPlants" id="OMERI01G24650.6"/>
    </source>
</evidence>
<sequence>MAALTVASPRSRRHPTGGARRRGTASPGTTAQGVRLHDAQARHDADAAVVQVIGDAAAASSGNGNASVKNSAATEGTEVEAGPSDAAVRAGGWRGRRADAVGVVDSRQGRSPRYWRWLRLARRAPCPSAPRPRFAPPALGAAVDDKAEWSGVVGARLSPSAAALARRRRRSRPLTPPLHSCARPPMPPLRHRARPPTLPLRLLWSPFWCGGGGRLNSAAVAKAVRPPAQPTSSHGLETSTPDLITAVSRLTPPSPAAVRSAQPTTPTSHGGGAEAGE</sequence>
<dbReference type="HOGENOM" id="CLU_1006043_0_0_1"/>
<keyword evidence="3" id="KW-1185">Reference proteome</keyword>
<name>A0A0E0C6A1_9ORYZ</name>
<feature type="region of interest" description="Disordered" evidence="1">
    <location>
        <begin position="58"/>
        <end position="83"/>
    </location>
</feature>
<dbReference type="Proteomes" id="UP000008021">
    <property type="component" value="Chromosome 1"/>
</dbReference>
<accession>A0A0E0C6A1</accession>
<dbReference type="AlphaFoldDB" id="A0A0E0C6A1"/>
<proteinExistence type="predicted"/>
<reference evidence="2" key="2">
    <citation type="submission" date="2018-05" db="EMBL/GenBank/DDBJ databases">
        <title>OmerRS3 (Oryza meridionalis Reference Sequence Version 3).</title>
        <authorList>
            <person name="Zhang J."/>
            <person name="Kudrna D."/>
            <person name="Lee S."/>
            <person name="Talag J."/>
            <person name="Welchert J."/>
            <person name="Wing R.A."/>
        </authorList>
    </citation>
    <scope>NUCLEOTIDE SEQUENCE [LARGE SCALE GENOMIC DNA]</scope>
    <source>
        <strain evidence="2">cv. OR44</strain>
    </source>
</reference>
<reference evidence="2" key="1">
    <citation type="submission" date="2015-04" db="UniProtKB">
        <authorList>
            <consortium name="EnsemblPlants"/>
        </authorList>
    </citation>
    <scope>IDENTIFICATION</scope>
</reference>
<dbReference type="EnsemblPlants" id="OMERI01G24650.6">
    <property type="protein sequence ID" value="OMERI01G24650.6"/>
    <property type="gene ID" value="OMERI01G24650"/>
</dbReference>
<protein>
    <submittedName>
        <fullName evidence="2">Uncharacterized protein</fullName>
    </submittedName>
</protein>